<reference evidence="2 3" key="1">
    <citation type="journal article" date="2019" name="Nat. Ecol. Evol.">
        <title>Megaphylogeny resolves global patterns of mushroom evolution.</title>
        <authorList>
            <person name="Varga T."/>
            <person name="Krizsan K."/>
            <person name="Foldi C."/>
            <person name="Dima B."/>
            <person name="Sanchez-Garcia M."/>
            <person name="Sanchez-Ramirez S."/>
            <person name="Szollosi G.J."/>
            <person name="Szarkandi J.G."/>
            <person name="Papp V."/>
            <person name="Albert L."/>
            <person name="Andreopoulos W."/>
            <person name="Angelini C."/>
            <person name="Antonin V."/>
            <person name="Barry K.W."/>
            <person name="Bougher N.L."/>
            <person name="Buchanan P."/>
            <person name="Buyck B."/>
            <person name="Bense V."/>
            <person name="Catcheside P."/>
            <person name="Chovatia M."/>
            <person name="Cooper J."/>
            <person name="Damon W."/>
            <person name="Desjardin D."/>
            <person name="Finy P."/>
            <person name="Geml J."/>
            <person name="Haridas S."/>
            <person name="Hughes K."/>
            <person name="Justo A."/>
            <person name="Karasinski D."/>
            <person name="Kautmanova I."/>
            <person name="Kiss B."/>
            <person name="Kocsube S."/>
            <person name="Kotiranta H."/>
            <person name="LaButti K.M."/>
            <person name="Lechner B.E."/>
            <person name="Liimatainen K."/>
            <person name="Lipzen A."/>
            <person name="Lukacs Z."/>
            <person name="Mihaltcheva S."/>
            <person name="Morgado L.N."/>
            <person name="Niskanen T."/>
            <person name="Noordeloos M.E."/>
            <person name="Ohm R.A."/>
            <person name="Ortiz-Santana B."/>
            <person name="Ovrebo C."/>
            <person name="Racz N."/>
            <person name="Riley R."/>
            <person name="Savchenko A."/>
            <person name="Shiryaev A."/>
            <person name="Soop K."/>
            <person name="Spirin V."/>
            <person name="Szebenyi C."/>
            <person name="Tomsovsky M."/>
            <person name="Tulloss R.E."/>
            <person name="Uehling J."/>
            <person name="Grigoriev I.V."/>
            <person name="Vagvolgyi C."/>
            <person name="Papp T."/>
            <person name="Martin F.M."/>
            <person name="Miettinen O."/>
            <person name="Hibbett D.S."/>
            <person name="Nagy L.G."/>
        </authorList>
    </citation>
    <scope>NUCLEOTIDE SEQUENCE [LARGE SCALE GENOMIC DNA]</scope>
    <source>
        <strain evidence="2 3">FP101781</strain>
    </source>
</reference>
<gene>
    <name evidence="2" type="ORF">FA13DRAFT_1752279</name>
</gene>
<keyword evidence="3" id="KW-1185">Reference proteome</keyword>
<evidence type="ECO:0000313" key="3">
    <source>
        <dbReference type="Proteomes" id="UP000298030"/>
    </source>
</evidence>
<evidence type="ECO:0000256" key="1">
    <source>
        <dbReference type="SAM" id="MobiDB-lite"/>
    </source>
</evidence>
<sequence length="127" mass="13713">MDVESLSEAQFHFRLPSNASSASSSASDSPLTNTPPYPSFDLYPLPFFNPQTGMVDTNSHAFSQYSNNQPPSPQIGLIQPSSGFVHHGSNCTQIPKLRMACASGVNGLRTMWSHCEQCGAISMVDCD</sequence>
<evidence type="ECO:0000313" key="2">
    <source>
        <dbReference type="EMBL" id="TEB37529.1"/>
    </source>
</evidence>
<name>A0A4Y7TVE6_COPMI</name>
<comment type="caution">
    <text evidence="2">The sequence shown here is derived from an EMBL/GenBank/DDBJ whole genome shotgun (WGS) entry which is preliminary data.</text>
</comment>
<feature type="region of interest" description="Disordered" evidence="1">
    <location>
        <begin position="17"/>
        <end position="37"/>
    </location>
</feature>
<accession>A0A4Y7TVE6</accession>
<feature type="compositionally biased region" description="Low complexity" evidence="1">
    <location>
        <begin position="17"/>
        <end position="29"/>
    </location>
</feature>
<dbReference type="OrthoDB" id="2574468at2759"/>
<organism evidence="2 3">
    <name type="scientific">Coprinellus micaceus</name>
    <name type="common">Glistening ink-cap mushroom</name>
    <name type="synonym">Coprinus micaceus</name>
    <dbReference type="NCBI Taxonomy" id="71717"/>
    <lineage>
        <taxon>Eukaryota</taxon>
        <taxon>Fungi</taxon>
        <taxon>Dikarya</taxon>
        <taxon>Basidiomycota</taxon>
        <taxon>Agaricomycotina</taxon>
        <taxon>Agaricomycetes</taxon>
        <taxon>Agaricomycetidae</taxon>
        <taxon>Agaricales</taxon>
        <taxon>Agaricineae</taxon>
        <taxon>Psathyrellaceae</taxon>
        <taxon>Coprinellus</taxon>
    </lineage>
</organism>
<dbReference type="Proteomes" id="UP000298030">
    <property type="component" value="Unassembled WGS sequence"/>
</dbReference>
<dbReference type="EMBL" id="QPFP01000004">
    <property type="protein sequence ID" value="TEB37529.1"/>
    <property type="molecule type" value="Genomic_DNA"/>
</dbReference>
<proteinExistence type="predicted"/>
<protein>
    <submittedName>
        <fullName evidence="2">Uncharacterized protein</fullName>
    </submittedName>
</protein>
<dbReference type="AlphaFoldDB" id="A0A4Y7TVE6"/>